<evidence type="ECO:0000256" key="1">
    <source>
        <dbReference type="SAM" id="SignalP"/>
    </source>
</evidence>
<dbReference type="AlphaFoldDB" id="A0AA38M6U7"/>
<dbReference type="Proteomes" id="UP001168821">
    <property type="component" value="Unassembled WGS sequence"/>
</dbReference>
<feature type="signal peptide" evidence="1">
    <location>
        <begin position="1"/>
        <end position="26"/>
    </location>
</feature>
<evidence type="ECO:0000313" key="3">
    <source>
        <dbReference type="Proteomes" id="UP001168821"/>
    </source>
</evidence>
<dbReference type="EMBL" id="JALNTZ010000007">
    <property type="protein sequence ID" value="KAJ3645606.1"/>
    <property type="molecule type" value="Genomic_DNA"/>
</dbReference>
<organism evidence="2 3">
    <name type="scientific">Zophobas morio</name>
    <dbReference type="NCBI Taxonomy" id="2755281"/>
    <lineage>
        <taxon>Eukaryota</taxon>
        <taxon>Metazoa</taxon>
        <taxon>Ecdysozoa</taxon>
        <taxon>Arthropoda</taxon>
        <taxon>Hexapoda</taxon>
        <taxon>Insecta</taxon>
        <taxon>Pterygota</taxon>
        <taxon>Neoptera</taxon>
        <taxon>Endopterygota</taxon>
        <taxon>Coleoptera</taxon>
        <taxon>Polyphaga</taxon>
        <taxon>Cucujiformia</taxon>
        <taxon>Tenebrionidae</taxon>
        <taxon>Zophobas</taxon>
    </lineage>
</organism>
<name>A0AA38M6U7_9CUCU</name>
<keyword evidence="1" id="KW-0732">Signal</keyword>
<reference evidence="2" key="1">
    <citation type="journal article" date="2023" name="G3 (Bethesda)">
        <title>Whole genome assemblies of Zophobas morio and Tenebrio molitor.</title>
        <authorList>
            <person name="Kaur S."/>
            <person name="Stinson S.A."/>
            <person name="diCenzo G.C."/>
        </authorList>
    </citation>
    <scope>NUCLEOTIDE SEQUENCE</scope>
    <source>
        <strain evidence="2">QUZm001</strain>
    </source>
</reference>
<sequence>MYKLFLAQFGWLFLALGGLVVRLNNAAPDGGLYLNSSSLLDVSQSRSFWNPSRLPFLGLSLANAASSVFWTPQSRLPVIRSRLVFMRALPG</sequence>
<proteinExistence type="predicted"/>
<protein>
    <submittedName>
        <fullName evidence="2">Uncharacterized protein</fullName>
    </submittedName>
</protein>
<comment type="caution">
    <text evidence="2">The sequence shown here is derived from an EMBL/GenBank/DDBJ whole genome shotgun (WGS) entry which is preliminary data.</text>
</comment>
<gene>
    <name evidence="2" type="ORF">Zmor_023248</name>
</gene>
<keyword evidence="3" id="KW-1185">Reference proteome</keyword>
<evidence type="ECO:0000313" key="2">
    <source>
        <dbReference type="EMBL" id="KAJ3645606.1"/>
    </source>
</evidence>
<accession>A0AA38M6U7</accession>
<feature type="chain" id="PRO_5041463600" evidence="1">
    <location>
        <begin position="27"/>
        <end position="91"/>
    </location>
</feature>